<dbReference type="SMART" id="SM00228">
    <property type="entry name" value="PDZ"/>
    <property type="match status" value="1"/>
</dbReference>
<evidence type="ECO:0000259" key="1">
    <source>
        <dbReference type="SMART" id="SM00228"/>
    </source>
</evidence>
<dbReference type="Pfam" id="PF05299">
    <property type="entry name" value="Peptidase_M61"/>
    <property type="match status" value="1"/>
</dbReference>
<dbReference type="InterPro" id="IPR001478">
    <property type="entry name" value="PDZ"/>
</dbReference>
<feature type="non-terminal residue" evidence="2">
    <location>
        <position position="1"/>
    </location>
</feature>
<dbReference type="EMBL" id="DRKP01000178">
    <property type="protein sequence ID" value="HEB97547.1"/>
    <property type="molecule type" value="Genomic_DNA"/>
</dbReference>
<proteinExistence type="predicted"/>
<dbReference type="InterPro" id="IPR036034">
    <property type="entry name" value="PDZ_sf"/>
</dbReference>
<dbReference type="PIRSF" id="PIRSF016493">
    <property type="entry name" value="Glycyl_aminpptds"/>
    <property type="match status" value="1"/>
</dbReference>
<dbReference type="Gene3D" id="2.60.40.3650">
    <property type="match status" value="1"/>
</dbReference>
<dbReference type="SUPFAM" id="SSF50156">
    <property type="entry name" value="PDZ domain-like"/>
    <property type="match status" value="1"/>
</dbReference>
<dbReference type="InterPro" id="IPR007963">
    <property type="entry name" value="Peptidase_M61_catalytic"/>
</dbReference>
<comment type="caution">
    <text evidence="2">The sequence shown here is derived from an EMBL/GenBank/DDBJ whole genome shotgun (WGS) entry which is preliminary data.</text>
</comment>
<dbReference type="SUPFAM" id="SSF55486">
    <property type="entry name" value="Metalloproteases ('zincins'), catalytic domain"/>
    <property type="match status" value="1"/>
</dbReference>
<dbReference type="InterPro" id="IPR024191">
    <property type="entry name" value="Peptidase_M61"/>
</dbReference>
<gene>
    <name evidence="2" type="ORF">ENI96_14085</name>
</gene>
<dbReference type="InterPro" id="IPR040756">
    <property type="entry name" value="Peptidase_M61_N"/>
</dbReference>
<sequence length="611" mass="67897">RYRIQPLSPEAHLYRVILRLEWQLPGPLRVTLPAWIPGSYMIRDFARNIVSLTARCDTGPIDVEKEDKQTWRIEACGGEIRIQYDVYAWDLSVRAAHLDTGHGYFNGTSVFLRVLGREREECEVEIRPPDGPAYEGWRVATTLPASNAPRLGFGSYQAADYWELIDHPVEMGRFSLESFQIGDTGHQLAVTGRHRGDLKRLCSDLKKICSTHIDLFGGLPPMEQYLFQLTVVGDGYGGLEHRSSTSLMCRRDDLPVPGESKVGEGYRRLLGLCSHEYFHLWNVKRIAPEALQQADLSHEVHTTLLWAFEGITSYYDDLCLVRSGCIDETSYLVLLARQITRVMRTPGRFRQSVAESSFDAWTKLYKQDENAPNAIVSYYSKGALVALALDLTIRRSSKGERSLDDLMRLLWRRHGMTGTGVRPGDIEALAAEVHGGDLAPFFQRYVHGTEDPPLAELLGAVGVGMELRPASSRRDEGGVRKGDADVKQRGSLPPSIGVRWKKDGCGIRLASVIEDGPACRAGLSAGDLLVAIDGIRCSLDTIDEQLARLPAGEPVRIHAFRRDELLQCEPIPVAPPADTCDLWLIEAVDGETAAARSSWLGNRGKGVGREP</sequence>
<dbReference type="InterPro" id="IPR027268">
    <property type="entry name" value="Peptidase_M4/M1_CTD_sf"/>
</dbReference>
<dbReference type="Pfam" id="PF17820">
    <property type="entry name" value="PDZ_6"/>
    <property type="match status" value="1"/>
</dbReference>
<dbReference type="Proteomes" id="UP000886251">
    <property type="component" value="Unassembled WGS sequence"/>
</dbReference>
<organism evidence="2">
    <name type="scientific">Sedimenticola thiotaurini</name>
    <dbReference type="NCBI Taxonomy" id="1543721"/>
    <lineage>
        <taxon>Bacteria</taxon>
        <taxon>Pseudomonadati</taxon>
        <taxon>Pseudomonadota</taxon>
        <taxon>Gammaproteobacteria</taxon>
        <taxon>Chromatiales</taxon>
        <taxon>Sedimenticolaceae</taxon>
        <taxon>Sedimenticola</taxon>
    </lineage>
</organism>
<protein>
    <submittedName>
        <fullName evidence="2">M61 family peptidase</fullName>
    </submittedName>
</protein>
<reference evidence="2" key="1">
    <citation type="journal article" date="2020" name="mSystems">
        <title>Genome- and Community-Level Interaction Insights into Carbon Utilization and Element Cycling Functions of Hydrothermarchaeota in Hydrothermal Sediment.</title>
        <authorList>
            <person name="Zhou Z."/>
            <person name="Liu Y."/>
            <person name="Xu W."/>
            <person name="Pan J."/>
            <person name="Luo Z.H."/>
            <person name="Li M."/>
        </authorList>
    </citation>
    <scope>NUCLEOTIDE SEQUENCE [LARGE SCALE GENOMIC DNA]</scope>
    <source>
        <strain evidence="2">HyVt-443</strain>
    </source>
</reference>
<dbReference type="InterPro" id="IPR041489">
    <property type="entry name" value="PDZ_6"/>
</dbReference>
<dbReference type="AlphaFoldDB" id="A0A831RNU8"/>
<accession>A0A831RNU8</accession>
<dbReference type="Pfam" id="PF17899">
    <property type="entry name" value="Peptidase_M61_N"/>
    <property type="match status" value="1"/>
</dbReference>
<feature type="domain" description="PDZ" evidence="1">
    <location>
        <begin position="456"/>
        <end position="563"/>
    </location>
</feature>
<dbReference type="Gene3D" id="2.30.42.10">
    <property type="match status" value="1"/>
</dbReference>
<name>A0A831RNU8_9GAMM</name>
<dbReference type="Gene3D" id="1.10.390.10">
    <property type="entry name" value="Neutral Protease Domain 2"/>
    <property type="match status" value="1"/>
</dbReference>
<evidence type="ECO:0000313" key="2">
    <source>
        <dbReference type="EMBL" id="HEB97547.1"/>
    </source>
</evidence>